<dbReference type="Gene3D" id="3.60.21.10">
    <property type="match status" value="1"/>
</dbReference>
<dbReference type="InterPro" id="IPR029052">
    <property type="entry name" value="Metallo-depent_PP-like"/>
</dbReference>
<dbReference type="GO" id="GO:0016791">
    <property type="term" value="F:phosphatase activity"/>
    <property type="evidence" value="ECO:0007669"/>
    <property type="project" value="TreeGrafter"/>
</dbReference>
<dbReference type="InterPro" id="IPR024654">
    <property type="entry name" value="Calcineurin-like_PHP_lpxH"/>
</dbReference>
<dbReference type="SUPFAM" id="SSF56300">
    <property type="entry name" value="Metallo-dependent phosphatases"/>
    <property type="match status" value="1"/>
</dbReference>
<dbReference type="PIRSF" id="PIRSF000883">
    <property type="entry name" value="Pesterase_MJ0912"/>
    <property type="match status" value="1"/>
</dbReference>
<organism evidence="3 4">
    <name type="scientific">Undibacter mobilis</name>
    <dbReference type="NCBI Taxonomy" id="2292256"/>
    <lineage>
        <taxon>Bacteria</taxon>
        <taxon>Pseudomonadati</taxon>
        <taxon>Pseudomonadota</taxon>
        <taxon>Alphaproteobacteria</taxon>
        <taxon>Hyphomicrobiales</taxon>
        <taxon>Nitrobacteraceae</taxon>
        <taxon>Undibacter</taxon>
    </lineage>
</organism>
<evidence type="ECO:0000256" key="1">
    <source>
        <dbReference type="ARBA" id="ARBA00008950"/>
    </source>
</evidence>
<dbReference type="AlphaFoldDB" id="A0A371B0W0"/>
<evidence type="ECO:0000313" key="3">
    <source>
        <dbReference type="EMBL" id="RDV01167.1"/>
    </source>
</evidence>
<dbReference type="PANTHER" id="PTHR42850:SF2">
    <property type="entry name" value="BLL5683 PROTEIN"/>
    <property type="match status" value="1"/>
</dbReference>
<evidence type="ECO:0000259" key="2">
    <source>
        <dbReference type="Pfam" id="PF12850"/>
    </source>
</evidence>
<evidence type="ECO:0000313" key="4">
    <source>
        <dbReference type="Proteomes" id="UP000263993"/>
    </source>
</evidence>
<dbReference type="RefSeq" id="WP_115518684.1">
    <property type="nucleotide sequence ID" value="NZ_QRGO01000003.1"/>
</dbReference>
<comment type="caution">
    <text evidence="3">The sequence shown here is derived from an EMBL/GenBank/DDBJ whole genome shotgun (WGS) entry which is preliminary data.</text>
</comment>
<accession>A0A371B0W0</accession>
<dbReference type="OrthoDB" id="9813918at2"/>
<feature type="domain" description="Calcineurin-like phosphoesterase" evidence="2">
    <location>
        <begin position="1"/>
        <end position="210"/>
    </location>
</feature>
<protein>
    <submittedName>
        <fullName evidence="3">Metallophosphoesterase</fullName>
    </submittedName>
</protein>
<name>A0A371B0W0_9BRAD</name>
<gene>
    <name evidence="3" type="ORF">DXH78_18200</name>
</gene>
<dbReference type="EMBL" id="QRGO01000003">
    <property type="protein sequence ID" value="RDV01167.1"/>
    <property type="molecule type" value="Genomic_DNA"/>
</dbReference>
<sequence length="246" mass="26695">MLIALFADIHANRQAFEACLADARARGAQRTVLLGDFVGYGGDPDWVLDRVMGLAEDGATLVLGNHDAAIGGSADGMNLEARVAIEWTRTELGKPARDFLANLPLTQSDYDRLYVHAEASHPERWTYVVSTLEAADSLAATQARVTFCGHVHRPALYSLSSTAKMTSFTPTTDAPVPLLPGRRWLAVLGAVGQPRDDNPAAAYCLFDTDSGELTYRRVPYDIEAAAKRILQQGLPPILAERLYVGK</sequence>
<dbReference type="Pfam" id="PF12850">
    <property type="entry name" value="Metallophos_2"/>
    <property type="match status" value="1"/>
</dbReference>
<reference evidence="4" key="1">
    <citation type="submission" date="2018-08" db="EMBL/GenBank/DDBJ databases">
        <authorList>
            <person name="Kim S.-J."/>
            <person name="Jung G.-Y."/>
        </authorList>
    </citation>
    <scope>NUCLEOTIDE SEQUENCE [LARGE SCALE GENOMIC DNA]</scope>
    <source>
        <strain evidence="4">GY_H</strain>
    </source>
</reference>
<dbReference type="GO" id="GO:0005737">
    <property type="term" value="C:cytoplasm"/>
    <property type="evidence" value="ECO:0007669"/>
    <property type="project" value="TreeGrafter"/>
</dbReference>
<dbReference type="InterPro" id="IPR011152">
    <property type="entry name" value="Pesterase_MJ0912"/>
</dbReference>
<keyword evidence="4" id="KW-1185">Reference proteome</keyword>
<comment type="similarity">
    <text evidence="1">Belongs to the metallophosphoesterase superfamily. YfcE family.</text>
</comment>
<dbReference type="PANTHER" id="PTHR42850">
    <property type="entry name" value="METALLOPHOSPHOESTERASE"/>
    <property type="match status" value="1"/>
</dbReference>
<dbReference type="Proteomes" id="UP000263993">
    <property type="component" value="Unassembled WGS sequence"/>
</dbReference>
<proteinExistence type="inferred from homology"/>
<dbReference type="InterPro" id="IPR050126">
    <property type="entry name" value="Ap4A_hydrolase"/>
</dbReference>
<dbReference type="CDD" id="cd00838">
    <property type="entry name" value="MPP_superfamily"/>
    <property type="match status" value="1"/>
</dbReference>